<evidence type="ECO:0000256" key="1">
    <source>
        <dbReference type="ARBA" id="ARBA00022490"/>
    </source>
</evidence>
<keyword evidence="5" id="KW-1185">Reference proteome</keyword>
<dbReference type="HAMAP" id="MF_00274">
    <property type="entry name" value="DNA_YbaB_EbfC"/>
    <property type="match status" value="1"/>
</dbReference>
<dbReference type="PANTHER" id="PTHR33449:SF1">
    <property type="entry name" value="NUCLEOID-ASSOCIATED PROTEIN YBAB"/>
    <property type="match status" value="1"/>
</dbReference>
<comment type="function">
    <text evidence="3">Binds to DNA and alters its conformation. May be involved in regulation of gene expression, nucleoid organization and DNA protection.</text>
</comment>
<dbReference type="EMBL" id="CP061336">
    <property type="protein sequence ID" value="QNU66689.1"/>
    <property type="molecule type" value="Genomic_DNA"/>
</dbReference>
<dbReference type="RefSeq" id="WP_137697454.1">
    <property type="nucleotide sequence ID" value="NZ_CP061336.1"/>
</dbReference>
<dbReference type="GO" id="GO:0005829">
    <property type="term" value="C:cytosol"/>
    <property type="evidence" value="ECO:0007669"/>
    <property type="project" value="TreeGrafter"/>
</dbReference>
<comment type="similarity">
    <text evidence="3">Belongs to the YbaB/EbfC family.</text>
</comment>
<evidence type="ECO:0000256" key="3">
    <source>
        <dbReference type="HAMAP-Rule" id="MF_00274"/>
    </source>
</evidence>
<dbReference type="Gene3D" id="3.30.1310.10">
    <property type="entry name" value="Nucleoid-associated protein YbaB-like domain"/>
    <property type="match status" value="1"/>
</dbReference>
<comment type="subcellular location">
    <subcellularLocation>
        <location evidence="3">Cytoplasm</location>
        <location evidence="3">Nucleoid</location>
    </subcellularLocation>
</comment>
<evidence type="ECO:0000256" key="2">
    <source>
        <dbReference type="ARBA" id="ARBA00023125"/>
    </source>
</evidence>
<dbReference type="GO" id="GO:0003677">
    <property type="term" value="F:DNA binding"/>
    <property type="evidence" value="ECO:0007669"/>
    <property type="project" value="UniProtKB-UniRule"/>
</dbReference>
<dbReference type="Proteomes" id="UP000306409">
    <property type="component" value="Chromosome"/>
</dbReference>
<dbReference type="Pfam" id="PF02575">
    <property type="entry name" value="YbaB_DNA_bd"/>
    <property type="match status" value="1"/>
</dbReference>
<keyword evidence="2 3" id="KW-0238">DNA-binding</keyword>
<comment type="subunit">
    <text evidence="3">Homodimer.</text>
</comment>
<dbReference type="OrthoDB" id="9795263at2"/>
<evidence type="ECO:0000313" key="4">
    <source>
        <dbReference type="EMBL" id="QNU66689.1"/>
    </source>
</evidence>
<dbReference type="GO" id="GO:0043590">
    <property type="term" value="C:bacterial nucleoid"/>
    <property type="evidence" value="ECO:0007669"/>
    <property type="project" value="UniProtKB-UniRule"/>
</dbReference>
<protein>
    <recommendedName>
        <fullName evidence="3">Nucleoid-associated protein EHE19_017880</fullName>
    </recommendedName>
</protein>
<accession>A0A4U7JG39</accession>
<dbReference type="SUPFAM" id="SSF82607">
    <property type="entry name" value="YbaB-like"/>
    <property type="match status" value="1"/>
</dbReference>
<name>A0A4U7JG39_9FIRM</name>
<reference evidence="4 5" key="1">
    <citation type="submission" date="2020-09" db="EMBL/GenBank/DDBJ databases">
        <title>Characterization and genome sequencing of Ruminiclostridium sp. nov. MA18.</title>
        <authorList>
            <person name="Rettenmaier R."/>
            <person name="Kowollik M.-L."/>
            <person name="Liebl W."/>
            <person name="Zverlov V."/>
        </authorList>
    </citation>
    <scope>NUCLEOTIDE SEQUENCE [LARGE SCALE GENOMIC DNA]</scope>
    <source>
        <strain evidence="4 5">MA18</strain>
    </source>
</reference>
<proteinExistence type="inferred from homology"/>
<gene>
    <name evidence="4" type="ORF">EHE19_017880</name>
</gene>
<dbReference type="PIRSF" id="PIRSF004555">
    <property type="entry name" value="UCP004555"/>
    <property type="match status" value="1"/>
</dbReference>
<organism evidence="4 5">
    <name type="scientific">Ruminiclostridium herbifermentans</name>
    <dbReference type="NCBI Taxonomy" id="2488810"/>
    <lineage>
        <taxon>Bacteria</taxon>
        <taxon>Bacillati</taxon>
        <taxon>Bacillota</taxon>
        <taxon>Clostridia</taxon>
        <taxon>Eubacteriales</taxon>
        <taxon>Oscillospiraceae</taxon>
        <taxon>Ruminiclostridium</taxon>
    </lineage>
</organism>
<evidence type="ECO:0000313" key="5">
    <source>
        <dbReference type="Proteomes" id="UP000306409"/>
    </source>
</evidence>
<sequence length="120" mass="12624">MARGGFPGGGFGGGFGGGNLNNLMKQAQKMQKDMERAQQELENKTVEVSVGGGAVNIIATGKKEIKEITIKPEVVDPDDVEMLQDLILSAVNEALRKADELKESEMGKITGGLGGMSGLF</sequence>
<dbReference type="FunFam" id="3.30.1310.10:FF:000002">
    <property type="entry name" value="Nucleoid-associated protein IKC_06587"/>
    <property type="match status" value="1"/>
</dbReference>
<dbReference type="InterPro" id="IPR036894">
    <property type="entry name" value="YbaB-like_sf"/>
</dbReference>
<dbReference type="AlphaFoldDB" id="A0A4U7JG39"/>
<keyword evidence="1 3" id="KW-0963">Cytoplasm</keyword>
<dbReference type="NCBIfam" id="TIGR00103">
    <property type="entry name" value="DNA_YbaB_EbfC"/>
    <property type="match status" value="1"/>
</dbReference>
<dbReference type="InterPro" id="IPR004401">
    <property type="entry name" value="YbaB/EbfC"/>
</dbReference>
<dbReference type="PANTHER" id="PTHR33449">
    <property type="entry name" value="NUCLEOID-ASSOCIATED PROTEIN YBAB"/>
    <property type="match status" value="1"/>
</dbReference>
<dbReference type="KEGG" id="rher:EHE19_017880"/>